<evidence type="ECO:0000259" key="1">
    <source>
        <dbReference type="Pfam" id="PF13590"/>
    </source>
</evidence>
<dbReference type="Pfam" id="PF13590">
    <property type="entry name" value="DUF4136"/>
    <property type="match status" value="1"/>
</dbReference>
<dbReference type="Gene3D" id="3.30.160.670">
    <property type="match status" value="1"/>
</dbReference>
<dbReference type="RefSeq" id="WP_289724934.1">
    <property type="nucleotide sequence ID" value="NZ_JAUDUY010000003.1"/>
</dbReference>
<keyword evidence="3" id="KW-1185">Reference proteome</keyword>
<protein>
    <submittedName>
        <fullName evidence="2">DUF4136 domain-containing protein</fullName>
    </submittedName>
</protein>
<name>A0ABT7WF95_9FLAO</name>
<gene>
    <name evidence="2" type="ORF">QU605_08880</name>
</gene>
<sequence>MNSFFRLPMLLLVLGLFLGGCSSVDVLTDYDQTATFANYKTYAFYKTGIDRAQISDLDKRRILRAIEDEMALKGFVKSEDPDLLVSIFTTEKERVDVYNNVGWGYGWGGAWGWGYGPGWGWGPGWGYGWGPSVSTSTEGALYIDLIDTRQKELIWQGRGQGTLGNTSNIEKKEARIREFVSKIMEAYPPEIIASR</sequence>
<accession>A0ABT7WF95</accession>
<dbReference type="Proteomes" id="UP001174839">
    <property type="component" value="Unassembled WGS sequence"/>
</dbReference>
<dbReference type="PROSITE" id="PS51257">
    <property type="entry name" value="PROKAR_LIPOPROTEIN"/>
    <property type="match status" value="1"/>
</dbReference>
<feature type="domain" description="DUF4136" evidence="1">
    <location>
        <begin position="27"/>
        <end position="189"/>
    </location>
</feature>
<evidence type="ECO:0000313" key="2">
    <source>
        <dbReference type="EMBL" id="MDM9631582.1"/>
    </source>
</evidence>
<organism evidence="2 3">
    <name type="scientific">Robiginitalea aurantiaca</name>
    <dbReference type="NCBI Taxonomy" id="3056915"/>
    <lineage>
        <taxon>Bacteria</taxon>
        <taxon>Pseudomonadati</taxon>
        <taxon>Bacteroidota</taxon>
        <taxon>Flavobacteriia</taxon>
        <taxon>Flavobacteriales</taxon>
        <taxon>Flavobacteriaceae</taxon>
        <taxon>Robiginitalea</taxon>
    </lineage>
</organism>
<reference evidence="2" key="1">
    <citation type="submission" date="2023-06" db="EMBL/GenBank/DDBJ databases">
        <title>Robiginitalea aurantiacus sp. nov. and Algoriphagus sediminis sp. nov., isolated from coastal sediment.</title>
        <authorList>
            <person name="Zhou Z.Y."/>
            <person name="An J."/>
            <person name="Jia Y.W."/>
            <person name="Du Z.J."/>
        </authorList>
    </citation>
    <scope>NUCLEOTIDE SEQUENCE</scope>
    <source>
        <strain evidence="2">M39</strain>
    </source>
</reference>
<dbReference type="EMBL" id="JAUDUY010000003">
    <property type="protein sequence ID" value="MDM9631582.1"/>
    <property type="molecule type" value="Genomic_DNA"/>
</dbReference>
<proteinExistence type="predicted"/>
<dbReference type="InterPro" id="IPR025411">
    <property type="entry name" value="DUF4136"/>
</dbReference>
<comment type="caution">
    <text evidence="2">The sequence shown here is derived from an EMBL/GenBank/DDBJ whole genome shotgun (WGS) entry which is preliminary data.</text>
</comment>
<evidence type="ECO:0000313" key="3">
    <source>
        <dbReference type="Proteomes" id="UP001174839"/>
    </source>
</evidence>